<organism evidence="2 3">
    <name type="scientific">Aquipuribacter hungaricus</name>
    <dbReference type="NCBI Taxonomy" id="545624"/>
    <lineage>
        <taxon>Bacteria</taxon>
        <taxon>Bacillati</taxon>
        <taxon>Actinomycetota</taxon>
        <taxon>Actinomycetes</taxon>
        <taxon>Micrococcales</taxon>
        <taxon>Intrasporangiaceae</taxon>
        <taxon>Aquipuribacter</taxon>
    </lineage>
</organism>
<dbReference type="SMART" id="SM00052">
    <property type="entry name" value="EAL"/>
    <property type="match status" value="1"/>
</dbReference>
<dbReference type="InterPro" id="IPR003018">
    <property type="entry name" value="GAF"/>
</dbReference>
<dbReference type="Gene3D" id="3.20.20.450">
    <property type="entry name" value="EAL domain"/>
    <property type="match status" value="1"/>
</dbReference>
<evidence type="ECO:0000259" key="1">
    <source>
        <dbReference type="PROSITE" id="PS50883"/>
    </source>
</evidence>
<proteinExistence type="predicted"/>
<feature type="domain" description="EAL" evidence="1">
    <location>
        <begin position="155"/>
        <end position="395"/>
    </location>
</feature>
<accession>A0ABV7WF27</accession>
<dbReference type="PROSITE" id="PS50883">
    <property type="entry name" value="EAL"/>
    <property type="match status" value="1"/>
</dbReference>
<sequence length="420" mass="45415">MARTRSAAQEQIADLLRTAKDSLHLSVAFMTRMDGTTQTLEVVDSSVPWVFQEGYQQKQEVTLCQGVRDGTLPAVMSDLREHPDAMWRPAAKFPRIRSFVSVPITLSDGTLYGTFCAAGLSTDKGLADRDKGLMDVLAHAASVVIEPGVREQARREDIEDRLVPLEAAGGPRVVLQPIVDIVTGRRVGSEALSRFPQEWGKAPDVVFAEAHSVGRGDALELQALQRAAGLLDRVDGYVSMNVSPSTLLRPDLLEFLGALPLPRILLELSEHDPVEDYVALREALAPLRTQGMRLAIDDVGAGFSSLRHIVVTEPDVIKLDRSIVDGLATDRVLHSLVRSLVDFAAGLGSLVVAEGVETAEDALALHDLQVGYGQGWFWGRAVPADELRDQFTTPVRAEVPSAGAAVPQQLRRSDSGAVVA</sequence>
<keyword evidence="3" id="KW-1185">Reference proteome</keyword>
<dbReference type="PANTHER" id="PTHR33121">
    <property type="entry name" value="CYCLIC DI-GMP PHOSPHODIESTERASE PDEF"/>
    <property type="match status" value="1"/>
</dbReference>
<dbReference type="Pfam" id="PF01590">
    <property type="entry name" value="GAF"/>
    <property type="match status" value="1"/>
</dbReference>
<name>A0ABV7WF27_9MICO</name>
<dbReference type="Pfam" id="PF00563">
    <property type="entry name" value="EAL"/>
    <property type="match status" value="1"/>
</dbReference>
<protein>
    <submittedName>
        <fullName evidence="2">EAL domain-containing protein</fullName>
    </submittedName>
</protein>
<dbReference type="SUPFAM" id="SSF55781">
    <property type="entry name" value="GAF domain-like"/>
    <property type="match status" value="1"/>
</dbReference>
<dbReference type="InterPro" id="IPR001633">
    <property type="entry name" value="EAL_dom"/>
</dbReference>
<dbReference type="RefSeq" id="WP_340291658.1">
    <property type="nucleotide sequence ID" value="NZ_JBBEOI010000046.1"/>
</dbReference>
<dbReference type="InterPro" id="IPR035919">
    <property type="entry name" value="EAL_sf"/>
</dbReference>
<dbReference type="Gene3D" id="3.30.450.40">
    <property type="match status" value="1"/>
</dbReference>
<evidence type="ECO:0000313" key="3">
    <source>
        <dbReference type="Proteomes" id="UP001595685"/>
    </source>
</evidence>
<gene>
    <name evidence="2" type="ORF">ACFOLH_06910</name>
</gene>
<dbReference type="EMBL" id="JBHRWW010000003">
    <property type="protein sequence ID" value="MFC3688067.1"/>
    <property type="molecule type" value="Genomic_DNA"/>
</dbReference>
<comment type="caution">
    <text evidence="2">The sequence shown here is derived from an EMBL/GenBank/DDBJ whole genome shotgun (WGS) entry which is preliminary data.</text>
</comment>
<evidence type="ECO:0000313" key="2">
    <source>
        <dbReference type="EMBL" id="MFC3688067.1"/>
    </source>
</evidence>
<dbReference type="CDD" id="cd01948">
    <property type="entry name" value="EAL"/>
    <property type="match status" value="1"/>
</dbReference>
<dbReference type="PANTHER" id="PTHR33121:SF76">
    <property type="entry name" value="SIGNALING PROTEIN"/>
    <property type="match status" value="1"/>
</dbReference>
<reference evidence="3" key="1">
    <citation type="journal article" date="2019" name="Int. J. Syst. Evol. Microbiol.">
        <title>The Global Catalogue of Microorganisms (GCM) 10K type strain sequencing project: providing services to taxonomists for standard genome sequencing and annotation.</title>
        <authorList>
            <consortium name="The Broad Institute Genomics Platform"/>
            <consortium name="The Broad Institute Genome Sequencing Center for Infectious Disease"/>
            <person name="Wu L."/>
            <person name="Ma J."/>
        </authorList>
    </citation>
    <scope>NUCLEOTIDE SEQUENCE [LARGE SCALE GENOMIC DNA]</scope>
    <source>
        <strain evidence="3">NCAIM B.02333</strain>
    </source>
</reference>
<dbReference type="InterPro" id="IPR050706">
    <property type="entry name" value="Cyclic-di-GMP_PDE-like"/>
</dbReference>
<dbReference type="Proteomes" id="UP001595685">
    <property type="component" value="Unassembled WGS sequence"/>
</dbReference>
<dbReference type="InterPro" id="IPR029016">
    <property type="entry name" value="GAF-like_dom_sf"/>
</dbReference>
<dbReference type="SUPFAM" id="SSF141868">
    <property type="entry name" value="EAL domain-like"/>
    <property type="match status" value="1"/>
</dbReference>